<comment type="subcellular location">
    <subcellularLocation>
        <location evidence="1">Membrane</location>
        <topology evidence="1">Multi-pass membrane protein</topology>
    </subcellularLocation>
</comment>
<feature type="transmembrane region" description="Helical" evidence="7">
    <location>
        <begin position="70"/>
        <end position="89"/>
    </location>
</feature>
<dbReference type="SUPFAM" id="SSF144091">
    <property type="entry name" value="Rhomboid-like"/>
    <property type="match status" value="1"/>
</dbReference>
<proteinExistence type="predicted"/>
<feature type="domain" description="Peptidase S54 rhomboid" evidence="8">
    <location>
        <begin position="32"/>
        <end position="178"/>
    </location>
</feature>
<dbReference type="EMBL" id="LAZR01027502">
    <property type="protein sequence ID" value="KKL65536.1"/>
    <property type="molecule type" value="Genomic_DNA"/>
</dbReference>
<dbReference type="AlphaFoldDB" id="A0A0F9EGX6"/>
<feature type="transmembrane region" description="Helical" evidence="7">
    <location>
        <begin position="124"/>
        <end position="149"/>
    </location>
</feature>
<evidence type="ECO:0000256" key="2">
    <source>
        <dbReference type="ARBA" id="ARBA00022475"/>
    </source>
</evidence>
<keyword evidence="2" id="KW-1003">Cell membrane</keyword>
<protein>
    <recommendedName>
        <fullName evidence="8">Peptidase S54 rhomboid domain-containing protein</fullName>
    </recommendedName>
</protein>
<dbReference type="GO" id="GO:0004252">
    <property type="term" value="F:serine-type endopeptidase activity"/>
    <property type="evidence" value="ECO:0007669"/>
    <property type="project" value="InterPro"/>
</dbReference>
<feature type="transmembrane region" description="Helical" evidence="7">
    <location>
        <begin position="161"/>
        <end position="185"/>
    </location>
</feature>
<feature type="transmembrane region" description="Helical" evidence="7">
    <location>
        <begin position="95"/>
        <end position="112"/>
    </location>
</feature>
<evidence type="ECO:0000259" key="8">
    <source>
        <dbReference type="Pfam" id="PF01694"/>
    </source>
</evidence>
<keyword evidence="6 7" id="KW-0472">Membrane</keyword>
<evidence type="ECO:0000256" key="3">
    <source>
        <dbReference type="ARBA" id="ARBA00022519"/>
    </source>
</evidence>
<evidence type="ECO:0000256" key="7">
    <source>
        <dbReference type="SAM" id="Phobius"/>
    </source>
</evidence>
<accession>A0A0F9EGX6</accession>
<comment type="caution">
    <text evidence="9">The sequence shown here is derived from an EMBL/GenBank/DDBJ whole genome shotgun (WGS) entry which is preliminary data.</text>
</comment>
<reference evidence="9" key="1">
    <citation type="journal article" date="2015" name="Nature">
        <title>Complex archaea that bridge the gap between prokaryotes and eukaryotes.</title>
        <authorList>
            <person name="Spang A."/>
            <person name="Saw J.H."/>
            <person name="Jorgensen S.L."/>
            <person name="Zaremba-Niedzwiedzka K."/>
            <person name="Martijn J."/>
            <person name="Lind A.E."/>
            <person name="van Eijk R."/>
            <person name="Schleper C."/>
            <person name="Guy L."/>
            <person name="Ettema T.J."/>
        </authorList>
    </citation>
    <scope>NUCLEOTIDE SEQUENCE</scope>
</reference>
<feature type="non-terminal residue" evidence="9">
    <location>
        <position position="1"/>
    </location>
</feature>
<dbReference type="Gene3D" id="1.20.1540.10">
    <property type="entry name" value="Rhomboid-like"/>
    <property type="match status" value="1"/>
</dbReference>
<dbReference type="InterPro" id="IPR022764">
    <property type="entry name" value="Peptidase_S54_rhomboid_dom"/>
</dbReference>
<keyword evidence="5 7" id="KW-1133">Transmembrane helix</keyword>
<evidence type="ECO:0000256" key="5">
    <source>
        <dbReference type="ARBA" id="ARBA00022989"/>
    </source>
</evidence>
<feature type="transmembrane region" description="Helical" evidence="7">
    <location>
        <begin position="37"/>
        <end position="58"/>
    </location>
</feature>
<evidence type="ECO:0000256" key="1">
    <source>
        <dbReference type="ARBA" id="ARBA00004141"/>
    </source>
</evidence>
<evidence type="ECO:0000313" key="9">
    <source>
        <dbReference type="EMBL" id="KKL65536.1"/>
    </source>
</evidence>
<gene>
    <name evidence="9" type="ORF">LCGC14_2154020</name>
</gene>
<dbReference type="Pfam" id="PF01694">
    <property type="entry name" value="Rhomboid"/>
    <property type="match status" value="1"/>
</dbReference>
<evidence type="ECO:0000256" key="4">
    <source>
        <dbReference type="ARBA" id="ARBA00022692"/>
    </source>
</evidence>
<name>A0A0F9EGX6_9ZZZZ</name>
<dbReference type="InterPro" id="IPR035952">
    <property type="entry name" value="Rhomboid-like_sf"/>
</dbReference>
<dbReference type="GO" id="GO:0016020">
    <property type="term" value="C:membrane"/>
    <property type="evidence" value="ECO:0007669"/>
    <property type="project" value="UniProtKB-SubCell"/>
</dbReference>
<keyword evidence="3" id="KW-0997">Cell inner membrane</keyword>
<keyword evidence="4 7" id="KW-0812">Transmembrane</keyword>
<organism evidence="9">
    <name type="scientific">marine sediment metagenome</name>
    <dbReference type="NCBI Taxonomy" id="412755"/>
    <lineage>
        <taxon>unclassified sequences</taxon>
        <taxon>metagenomes</taxon>
        <taxon>ecological metagenomes</taxon>
    </lineage>
</organism>
<dbReference type="PANTHER" id="PTHR43066">
    <property type="entry name" value="RHOMBOID-RELATED PROTEIN"/>
    <property type="match status" value="1"/>
</dbReference>
<sequence>FYEIILKKFQNKNNNNKVPYKSPQLFEKIREGQVWRLFTPAILHSGILHILFNMLWLWYLGKLMEPRLRFVRFFLFIIIVAVVSNTFQYLMGGPYFLGFSGIITGMIGYIFVRQKAAPWEGYNVPNAIFYFIGIFIFAMMFLQVGSFLFQVFKPKVGFTPGIANTAHIVGALVGMALAKVPFFTWRPSE</sequence>
<dbReference type="PANTHER" id="PTHR43066:SF26">
    <property type="entry name" value="RHOMBOID PROTEASE GLPG"/>
    <property type="match status" value="1"/>
</dbReference>
<evidence type="ECO:0000256" key="6">
    <source>
        <dbReference type="ARBA" id="ARBA00023136"/>
    </source>
</evidence>